<keyword evidence="2" id="KW-0378">Hydrolase</keyword>
<dbReference type="CDD" id="cd16352">
    <property type="entry name" value="CheD"/>
    <property type="match status" value="1"/>
</dbReference>
<dbReference type="Gene3D" id="3.30.1330.200">
    <property type="match status" value="1"/>
</dbReference>
<dbReference type="OrthoDB" id="9807202at2"/>
<dbReference type="GO" id="GO:0006935">
    <property type="term" value="P:chemotaxis"/>
    <property type="evidence" value="ECO:0007669"/>
    <property type="project" value="UniProtKB-KW"/>
</dbReference>
<name>I4D273_DESAJ</name>
<proteinExistence type="predicted"/>
<gene>
    <name evidence="3" type="ordered locus">Desaci_0841</name>
</gene>
<dbReference type="InterPro" id="IPR005659">
    <property type="entry name" value="Chemorcpt_Glu_NH3ase_CheD"/>
</dbReference>
<dbReference type="HOGENOM" id="CLU_087854_2_0_9"/>
<accession>I4D273</accession>
<dbReference type="InterPro" id="IPR011324">
    <property type="entry name" value="Cytotoxic_necrot_fac-like_cat"/>
</dbReference>
<dbReference type="Proteomes" id="UP000002892">
    <property type="component" value="Chromosome"/>
</dbReference>
<dbReference type="KEGG" id="dai:Desaci_0841"/>
<dbReference type="eggNOG" id="COG1871">
    <property type="taxonomic scope" value="Bacteria"/>
</dbReference>
<evidence type="ECO:0000313" key="3">
    <source>
        <dbReference type="EMBL" id="AFM39897.1"/>
    </source>
</evidence>
<dbReference type="EMBL" id="CP003639">
    <property type="protein sequence ID" value="AFM39897.1"/>
    <property type="molecule type" value="Genomic_DNA"/>
</dbReference>
<evidence type="ECO:0000256" key="1">
    <source>
        <dbReference type="ARBA" id="ARBA00022500"/>
    </source>
</evidence>
<dbReference type="PANTHER" id="PTHR35147:SF1">
    <property type="entry name" value="CHEMORECEPTOR GLUTAMINE DEAMIDASE CHED-RELATED"/>
    <property type="match status" value="1"/>
</dbReference>
<protein>
    <submittedName>
        <fullName evidence="3">Chemotaxis protein</fullName>
    </submittedName>
</protein>
<evidence type="ECO:0000313" key="4">
    <source>
        <dbReference type="Proteomes" id="UP000002892"/>
    </source>
</evidence>
<dbReference type="RefSeq" id="WP_014825908.1">
    <property type="nucleotide sequence ID" value="NC_018068.1"/>
</dbReference>
<organism evidence="3 4">
    <name type="scientific">Desulfosporosinus acidiphilus (strain DSM 22704 / JCM 16185 / SJ4)</name>
    <dbReference type="NCBI Taxonomy" id="646529"/>
    <lineage>
        <taxon>Bacteria</taxon>
        <taxon>Bacillati</taxon>
        <taxon>Bacillota</taxon>
        <taxon>Clostridia</taxon>
        <taxon>Eubacteriales</taxon>
        <taxon>Desulfitobacteriaceae</taxon>
        <taxon>Desulfosporosinus</taxon>
    </lineage>
</organism>
<dbReference type="GO" id="GO:0050568">
    <property type="term" value="F:protein-glutamine glutaminase activity"/>
    <property type="evidence" value="ECO:0007669"/>
    <property type="project" value="InterPro"/>
</dbReference>
<dbReference type="PANTHER" id="PTHR35147">
    <property type="entry name" value="CHEMORECEPTOR GLUTAMINE DEAMIDASE CHED-RELATED"/>
    <property type="match status" value="1"/>
</dbReference>
<dbReference type="SUPFAM" id="SSF64438">
    <property type="entry name" value="CNF1/YfiH-like putative cysteine hydrolases"/>
    <property type="match status" value="1"/>
</dbReference>
<sequence length="156" mass="17228">MDYVIGIGDYAISQTRGDCLKTYALASCVALTVYHPMLKAAGMIHMALPSPNNDLEARARPAYYVTTGIPLLLNLFQKEYGGSVKELVIKLFGGAYSVNEDDYFRIGMKNVSIAHQILAERHIPMMFEETGGYISRSLIMATEKGDVKVIAYPITI</sequence>
<keyword evidence="4" id="KW-1185">Reference proteome</keyword>
<dbReference type="Pfam" id="PF03975">
    <property type="entry name" value="CheD"/>
    <property type="match status" value="1"/>
</dbReference>
<dbReference type="STRING" id="646529.Desaci_0841"/>
<dbReference type="AlphaFoldDB" id="I4D273"/>
<reference evidence="3 4" key="1">
    <citation type="journal article" date="2012" name="J. Bacteriol.">
        <title>Complete genome sequences of Desulfosporosinus orientis DSM765T, Desulfosporosinus youngiae DSM17734T, Desulfosporosinus meridiei DSM13257T, and Desulfosporosinus acidiphilus DSM22704T.</title>
        <authorList>
            <person name="Pester M."/>
            <person name="Brambilla E."/>
            <person name="Alazard D."/>
            <person name="Rattei T."/>
            <person name="Weinmaier T."/>
            <person name="Han J."/>
            <person name="Lucas S."/>
            <person name="Lapidus A."/>
            <person name="Cheng J.F."/>
            <person name="Goodwin L."/>
            <person name="Pitluck S."/>
            <person name="Peters L."/>
            <person name="Ovchinnikova G."/>
            <person name="Teshima H."/>
            <person name="Detter J.C."/>
            <person name="Han C.S."/>
            <person name="Tapia R."/>
            <person name="Land M.L."/>
            <person name="Hauser L."/>
            <person name="Kyrpides N.C."/>
            <person name="Ivanova N.N."/>
            <person name="Pagani I."/>
            <person name="Huntmann M."/>
            <person name="Wei C.L."/>
            <person name="Davenport K.W."/>
            <person name="Daligault H."/>
            <person name="Chain P.S."/>
            <person name="Chen A."/>
            <person name="Mavromatis K."/>
            <person name="Markowitz V."/>
            <person name="Szeto E."/>
            <person name="Mikhailova N."/>
            <person name="Pati A."/>
            <person name="Wagner M."/>
            <person name="Woyke T."/>
            <person name="Ollivier B."/>
            <person name="Klenk H.P."/>
            <person name="Spring S."/>
            <person name="Loy A."/>
        </authorList>
    </citation>
    <scope>NUCLEOTIDE SEQUENCE [LARGE SCALE GENOMIC DNA]</scope>
    <source>
        <strain evidence="4">DSM 22704 / JCM 16185 / SJ4</strain>
    </source>
</reference>
<evidence type="ECO:0000256" key="2">
    <source>
        <dbReference type="ARBA" id="ARBA00022801"/>
    </source>
</evidence>
<dbReference type="InterPro" id="IPR038592">
    <property type="entry name" value="CheD-like_sf"/>
</dbReference>
<keyword evidence="1" id="KW-0145">Chemotaxis</keyword>